<protein>
    <recommendedName>
        <fullName evidence="6">Anaphase-promoting complex subunit 4 WD40 domain-containing protein</fullName>
    </recommendedName>
</protein>
<dbReference type="Pfam" id="PF00400">
    <property type="entry name" value="WD40"/>
    <property type="match status" value="4"/>
</dbReference>
<proteinExistence type="predicted"/>
<gene>
    <name evidence="4" type="ORF">HYDPIDRAFT_140645</name>
</gene>
<keyword evidence="1 3" id="KW-0853">WD repeat</keyword>
<evidence type="ECO:0000256" key="3">
    <source>
        <dbReference type="PROSITE-ProRule" id="PRU00221"/>
    </source>
</evidence>
<dbReference type="PROSITE" id="PS00678">
    <property type="entry name" value="WD_REPEATS_1"/>
    <property type="match status" value="1"/>
</dbReference>
<name>A0A0C9VP11_9AGAM</name>
<dbReference type="InterPro" id="IPR015943">
    <property type="entry name" value="WD40/YVTN_repeat-like_dom_sf"/>
</dbReference>
<evidence type="ECO:0000313" key="4">
    <source>
        <dbReference type="EMBL" id="KIJ59410.1"/>
    </source>
</evidence>
<evidence type="ECO:0008006" key="6">
    <source>
        <dbReference type="Google" id="ProtNLM"/>
    </source>
</evidence>
<dbReference type="Gene3D" id="2.130.10.10">
    <property type="entry name" value="YVTN repeat-like/Quinoprotein amine dehydrogenase"/>
    <property type="match status" value="1"/>
</dbReference>
<evidence type="ECO:0000256" key="1">
    <source>
        <dbReference type="ARBA" id="ARBA00022574"/>
    </source>
</evidence>
<feature type="repeat" description="WD" evidence="3">
    <location>
        <begin position="19"/>
        <end position="60"/>
    </location>
</feature>
<keyword evidence="2" id="KW-0677">Repeat</keyword>
<dbReference type="OrthoDB" id="2662816at2759"/>
<sequence>MSSTSAKPIDRARKPLLTISAHAQLISGLVFLPGGEHIVTRPWDKTIRIWDAMTGEEVGAPMNHGADVRCVAVTRDGKRIMSGGEDGKLKAWEVETHQLLEVWEGHTIMTGTLVDSLCFSPNGERIASGLTDSTIQVFDAATGNFVLGPIKGHEHAVRSVLWSSDGSHIFSGS</sequence>
<dbReference type="InterPro" id="IPR019775">
    <property type="entry name" value="WD40_repeat_CS"/>
</dbReference>
<keyword evidence="5" id="KW-1185">Reference proteome</keyword>
<dbReference type="PANTHER" id="PTHR19848:SF8">
    <property type="entry name" value="F-BOX AND WD REPEAT DOMAIN CONTAINING 7"/>
    <property type="match status" value="1"/>
</dbReference>
<dbReference type="InterPro" id="IPR036322">
    <property type="entry name" value="WD40_repeat_dom_sf"/>
</dbReference>
<accession>A0A0C9VP11</accession>
<evidence type="ECO:0000256" key="2">
    <source>
        <dbReference type="ARBA" id="ARBA00022737"/>
    </source>
</evidence>
<dbReference type="HOGENOM" id="CLU_000288_57_18_1"/>
<dbReference type="PROSITE" id="PS50294">
    <property type="entry name" value="WD_REPEATS_REGION"/>
    <property type="match status" value="3"/>
</dbReference>
<reference evidence="4 5" key="1">
    <citation type="submission" date="2014-04" db="EMBL/GenBank/DDBJ databases">
        <title>Evolutionary Origins and Diversification of the Mycorrhizal Mutualists.</title>
        <authorList>
            <consortium name="DOE Joint Genome Institute"/>
            <consortium name="Mycorrhizal Genomics Consortium"/>
            <person name="Kohler A."/>
            <person name="Kuo A."/>
            <person name="Nagy L.G."/>
            <person name="Floudas D."/>
            <person name="Copeland A."/>
            <person name="Barry K.W."/>
            <person name="Cichocki N."/>
            <person name="Veneault-Fourrey C."/>
            <person name="LaButti K."/>
            <person name="Lindquist E.A."/>
            <person name="Lipzen A."/>
            <person name="Lundell T."/>
            <person name="Morin E."/>
            <person name="Murat C."/>
            <person name="Riley R."/>
            <person name="Ohm R."/>
            <person name="Sun H."/>
            <person name="Tunlid A."/>
            <person name="Henrissat B."/>
            <person name="Grigoriev I.V."/>
            <person name="Hibbett D.S."/>
            <person name="Martin F."/>
        </authorList>
    </citation>
    <scope>NUCLEOTIDE SEQUENCE [LARGE SCALE GENOMIC DNA]</scope>
    <source>
        <strain evidence="4 5">MD-312</strain>
    </source>
</reference>
<dbReference type="Proteomes" id="UP000053820">
    <property type="component" value="Unassembled WGS sequence"/>
</dbReference>
<feature type="repeat" description="WD" evidence="3">
    <location>
        <begin position="150"/>
        <end position="173"/>
    </location>
</feature>
<dbReference type="SMART" id="SM00320">
    <property type="entry name" value="WD40"/>
    <property type="match status" value="4"/>
</dbReference>
<evidence type="ECO:0000313" key="5">
    <source>
        <dbReference type="Proteomes" id="UP000053820"/>
    </source>
</evidence>
<feature type="repeat" description="WD" evidence="3">
    <location>
        <begin position="61"/>
        <end position="102"/>
    </location>
</feature>
<dbReference type="PANTHER" id="PTHR19848">
    <property type="entry name" value="WD40 REPEAT PROTEIN"/>
    <property type="match status" value="1"/>
</dbReference>
<dbReference type="SUPFAM" id="SSF50978">
    <property type="entry name" value="WD40 repeat-like"/>
    <property type="match status" value="1"/>
</dbReference>
<organism evidence="4 5">
    <name type="scientific">Hydnomerulius pinastri MD-312</name>
    <dbReference type="NCBI Taxonomy" id="994086"/>
    <lineage>
        <taxon>Eukaryota</taxon>
        <taxon>Fungi</taxon>
        <taxon>Dikarya</taxon>
        <taxon>Basidiomycota</taxon>
        <taxon>Agaricomycotina</taxon>
        <taxon>Agaricomycetes</taxon>
        <taxon>Agaricomycetidae</taxon>
        <taxon>Boletales</taxon>
        <taxon>Boletales incertae sedis</taxon>
        <taxon>Leucogyrophana</taxon>
    </lineage>
</organism>
<dbReference type="PROSITE" id="PS50082">
    <property type="entry name" value="WD_REPEATS_2"/>
    <property type="match status" value="4"/>
</dbReference>
<feature type="repeat" description="WD" evidence="3">
    <location>
        <begin position="114"/>
        <end position="148"/>
    </location>
</feature>
<dbReference type="InterPro" id="IPR001680">
    <property type="entry name" value="WD40_rpt"/>
</dbReference>
<dbReference type="AlphaFoldDB" id="A0A0C9VP11"/>
<dbReference type="EMBL" id="KN839888">
    <property type="protein sequence ID" value="KIJ59410.1"/>
    <property type="molecule type" value="Genomic_DNA"/>
</dbReference>